<protein>
    <submittedName>
        <fullName evidence="1">Uncharacterized protein</fullName>
    </submittedName>
</protein>
<dbReference type="SUPFAM" id="SSF52518">
    <property type="entry name" value="Thiamin diphosphate-binding fold (THDP-binding)"/>
    <property type="match status" value="1"/>
</dbReference>
<accession>A0A9Q1MQT9</accession>
<comment type="caution">
    <text evidence="1">The sequence shown here is derived from an EMBL/GenBank/DDBJ whole genome shotgun (WGS) entry which is preliminary data.</text>
</comment>
<dbReference type="Proteomes" id="UP001152561">
    <property type="component" value="Unassembled WGS sequence"/>
</dbReference>
<sequence>MIPDLLKFAEACDIPAARVTNENDVRAANCYTKDVRHSWTLLDVIVPHQDHVLPMILSGSAFKDVIAEGDGRSSY</sequence>
<dbReference type="AlphaFoldDB" id="A0A9Q1MQT9"/>
<reference evidence="2" key="1">
    <citation type="journal article" date="2023" name="Proc. Natl. Acad. Sci. U.S.A.">
        <title>Genomic and structural basis for evolution of tropane alkaloid biosynthesis.</title>
        <authorList>
            <person name="Wanga Y.-J."/>
            <person name="Taina T."/>
            <person name="Yua J.-Y."/>
            <person name="Lia J."/>
            <person name="Xua B."/>
            <person name="Chenc J."/>
            <person name="D'Auriad J.C."/>
            <person name="Huanga J.-P."/>
            <person name="Huanga S.-X."/>
        </authorList>
    </citation>
    <scope>NUCLEOTIDE SEQUENCE [LARGE SCALE GENOMIC DNA]</scope>
    <source>
        <strain evidence="2">cv. KIB-2019</strain>
    </source>
</reference>
<evidence type="ECO:0000313" key="1">
    <source>
        <dbReference type="EMBL" id="KAJ8563603.1"/>
    </source>
</evidence>
<evidence type="ECO:0000313" key="2">
    <source>
        <dbReference type="Proteomes" id="UP001152561"/>
    </source>
</evidence>
<name>A0A9Q1MQT9_9SOLA</name>
<dbReference type="OrthoDB" id="1705708at2759"/>
<proteinExistence type="predicted"/>
<dbReference type="InterPro" id="IPR029061">
    <property type="entry name" value="THDP-binding"/>
</dbReference>
<organism evidence="1 2">
    <name type="scientific">Anisodus acutangulus</name>
    <dbReference type="NCBI Taxonomy" id="402998"/>
    <lineage>
        <taxon>Eukaryota</taxon>
        <taxon>Viridiplantae</taxon>
        <taxon>Streptophyta</taxon>
        <taxon>Embryophyta</taxon>
        <taxon>Tracheophyta</taxon>
        <taxon>Spermatophyta</taxon>
        <taxon>Magnoliopsida</taxon>
        <taxon>eudicotyledons</taxon>
        <taxon>Gunneridae</taxon>
        <taxon>Pentapetalae</taxon>
        <taxon>asterids</taxon>
        <taxon>lamiids</taxon>
        <taxon>Solanales</taxon>
        <taxon>Solanaceae</taxon>
        <taxon>Solanoideae</taxon>
        <taxon>Hyoscyameae</taxon>
        <taxon>Anisodus</taxon>
    </lineage>
</organism>
<keyword evidence="2" id="KW-1185">Reference proteome</keyword>
<dbReference type="EMBL" id="JAJAGQ010000005">
    <property type="protein sequence ID" value="KAJ8563603.1"/>
    <property type="molecule type" value="Genomic_DNA"/>
</dbReference>
<gene>
    <name evidence="1" type="ORF">K7X08_032055</name>
</gene>
<dbReference type="Gene3D" id="3.40.50.970">
    <property type="match status" value="1"/>
</dbReference>